<sequence length="343" mass="38403">MERYTVQRVLAPALYGDVVLCRDNLTGDQVAIKRMNIAAARSQTMVNGHRRISEDVMFEKHVNQVLSSEGGHQHILRMRTDFVQNGFEHFVFDFCRGGELFDVVNASEKLSSDASLRYFRQILSGVRYMHVQGLAHRDLSLENVLLDEHNNAKVCDFGLAASVPSLRHEGVGKAFYMAPEVVSRLSYDPIKADVWSLGIMLFIMLAGIPLVEMASDADSRFRILKVKGLKKLVHMWNMTSVFEPEALDLLELMLHPNPEFRLTMDQVMNHEYVRNPVDEVAVHVASTKVEGMSSKCLSRAVAVKGKGIASSVMNCLRNMNRRPSSRKILAAPTQSIADSVVTA</sequence>
<gene>
    <name evidence="8" type="ORF">DYB36_004486</name>
</gene>
<keyword evidence="6" id="KW-0812">Transmembrane</keyword>
<evidence type="ECO:0000256" key="2">
    <source>
        <dbReference type="ARBA" id="ARBA00022679"/>
    </source>
</evidence>
<evidence type="ECO:0000256" key="5">
    <source>
        <dbReference type="ARBA" id="ARBA00022840"/>
    </source>
</evidence>
<keyword evidence="5" id="KW-0067">ATP-binding</keyword>
<dbReference type="Pfam" id="PF00069">
    <property type="entry name" value="Pkinase"/>
    <property type="match status" value="1"/>
</dbReference>
<evidence type="ECO:0000313" key="8">
    <source>
        <dbReference type="EMBL" id="RHY17641.1"/>
    </source>
</evidence>
<evidence type="ECO:0000313" key="9">
    <source>
        <dbReference type="Proteomes" id="UP000265427"/>
    </source>
</evidence>
<dbReference type="FunFam" id="1.10.510.10:FF:000571">
    <property type="entry name" value="Maternal embryonic leucine zipper kinase"/>
    <property type="match status" value="1"/>
</dbReference>
<evidence type="ECO:0000256" key="6">
    <source>
        <dbReference type="SAM" id="Phobius"/>
    </source>
</evidence>
<dbReference type="GO" id="GO:0005524">
    <property type="term" value="F:ATP binding"/>
    <property type="evidence" value="ECO:0007669"/>
    <property type="project" value="UniProtKB-KW"/>
</dbReference>
<protein>
    <recommendedName>
        <fullName evidence="7">Protein kinase domain-containing protein</fullName>
    </recommendedName>
</protein>
<dbReference type="InterPro" id="IPR011009">
    <property type="entry name" value="Kinase-like_dom_sf"/>
</dbReference>
<keyword evidence="1" id="KW-0723">Serine/threonine-protein kinase</keyword>
<organism evidence="8 9">
    <name type="scientific">Aphanomyces astaci</name>
    <name type="common">Crayfish plague agent</name>
    <dbReference type="NCBI Taxonomy" id="112090"/>
    <lineage>
        <taxon>Eukaryota</taxon>
        <taxon>Sar</taxon>
        <taxon>Stramenopiles</taxon>
        <taxon>Oomycota</taxon>
        <taxon>Saprolegniomycetes</taxon>
        <taxon>Saprolegniales</taxon>
        <taxon>Verrucalvaceae</taxon>
        <taxon>Aphanomyces</taxon>
    </lineage>
</organism>
<keyword evidence="4" id="KW-0418">Kinase</keyword>
<reference evidence="8 9" key="1">
    <citation type="submission" date="2018-08" db="EMBL/GenBank/DDBJ databases">
        <title>Aphanomyces genome sequencing and annotation.</title>
        <authorList>
            <person name="Minardi D."/>
            <person name="Oidtmann B."/>
            <person name="Van Der Giezen M."/>
            <person name="Studholme D.J."/>
        </authorList>
    </citation>
    <scope>NUCLEOTIDE SEQUENCE [LARGE SCALE GENOMIC DNA]</scope>
    <source>
        <strain evidence="8 9">Kv</strain>
    </source>
</reference>
<dbReference type="PROSITE" id="PS50011">
    <property type="entry name" value="PROTEIN_KINASE_DOM"/>
    <property type="match status" value="1"/>
</dbReference>
<feature type="transmembrane region" description="Helical" evidence="6">
    <location>
        <begin position="194"/>
        <end position="215"/>
    </location>
</feature>
<feature type="domain" description="Protein kinase" evidence="7">
    <location>
        <begin position="4"/>
        <end position="273"/>
    </location>
</feature>
<dbReference type="PANTHER" id="PTHR43895">
    <property type="entry name" value="CALCIUM/CALMODULIN-DEPENDENT PROTEIN KINASE KINASE-RELATED"/>
    <property type="match status" value="1"/>
</dbReference>
<evidence type="ECO:0000256" key="1">
    <source>
        <dbReference type="ARBA" id="ARBA00022527"/>
    </source>
</evidence>
<accession>A0A397BF12</accession>
<dbReference type="GO" id="GO:0007165">
    <property type="term" value="P:signal transduction"/>
    <property type="evidence" value="ECO:0007669"/>
    <property type="project" value="TreeGrafter"/>
</dbReference>
<dbReference type="Proteomes" id="UP000265427">
    <property type="component" value="Unassembled WGS sequence"/>
</dbReference>
<proteinExistence type="predicted"/>
<comment type="caution">
    <text evidence="8">The sequence shown here is derived from an EMBL/GenBank/DDBJ whole genome shotgun (WGS) entry which is preliminary data.</text>
</comment>
<keyword evidence="6" id="KW-1133">Transmembrane helix</keyword>
<dbReference type="AlphaFoldDB" id="A0A397BF12"/>
<dbReference type="Gene3D" id="1.10.510.10">
    <property type="entry name" value="Transferase(Phosphotransferase) domain 1"/>
    <property type="match status" value="1"/>
</dbReference>
<dbReference type="PANTHER" id="PTHR43895:SF165">
    <property type="entry name" value="PROTEIN KINASE DOMAIN-CONTAINING PROTEIN"/>
    <property type="match status" value="1"/>
</dbReference>
<keyword evidence="2" id="KW-0808">Transferase</keyword>
<dbReference type="GO" id="GO:0004674">
    <property type="term" value="F:protein serine/threonine kinase activity"/>
    <property type="evidence" value="ECO:0007669"/>
    <property type="project" value="UniProtKB-KW"/>
</dbReference>
<evidence type="ECO:0000256" key="3">
    <source>
        <dbReference type="ARBA" id="ARBA00022741"/>
    </source>
</evidence>
<evidence type="ECO:0000256" key="4">
    <source>
        <dbReference type="ARBA" id="ARBA00022777"/>
    </source>
</evidence>
<evidence type="ECO:0000259" key="7">
    <source>
        <dbReference type="PROSITE" id="PS50011"/>
    </source>
</evidence>
<dbReference type="InterPro" id="IPR000719">
    <property type="entry name" value="Prot_kinase_dom"/>
</dbReference>
<dbReference type="SUPFAM" id="SSF56112">
    <property type="entry name" value="Protein kinase-like (PK-like)"/>
    <property type="match status" value="1"/>
</dbReference>
<keyword evidence="3" id="KW-0547">Nucleotide-binding</keyword>
<keyword evidence="6" id="KW-0472">Membrane</keyword>
<dbReference type="VEuPathDB" id="FungiDB:H257_18398"/>
<name>A0A397BF12_APHAT</name>
<dbReference type="EMBL" id="QUSZ01003652">
    <property type="protein sequence ID" value="RHY17641.1"/>
    <property type="molecule type" value="Genomic_DNA"/>
</dbReference>